<evidence type="ECO:0000313" key="2">
    <source>
        <dbReference type="Proteomes" id="UP000450917"/>
    </source>
</evidence>
<dbReference type="SUPFAM" id="SSF55729">
    <property type="entry name" value="Acyl-CoA N-acyltransferases (Nat)"/>
    <property type="match status" value="1"/>
</dbReference>
<dbReference type="EMBL" id="WNZX01000017">
    <property type="protein sequence ID" value="MUG72714.1"/>
    <property type="molecule type" value="Genomic_DNA"/>
</dbReference>
<dbReference type="AlphaFoldDB" id="A0A7X3CV16"/>
<gene>
    <name evidence="1" type="ORF">GNP93_18780</name>
</gene>
<reference evidence="1 2" key="1">
    <citation type="submission" date="2019-11" db="EMBL/GenBank/DDBJ databases">
        <title>Draft genome sequences of five Paenibacillus species of dairy origin.</title>
        <authorList>
            <person name="Olajide A.M."/>
            <person name="Chen S."/>
            <person name="Lapointe G."/>
        </authorList>
    </citation>
    <scope>NUCLEOTIDE SEQUENCE [LARGE SCALE GENOMIC DNA]</scope>
    <source>
        <strain evidence="1 2">2CS3</strain>
    </source>
</reference>
<comment type="caution">
    <text evidence="1">The sequence shown here is derived from an EMBL/GenBank/DDBJ whole genome shotgun (WGS) entry which is preliminary data.</text>
</comment>
<name>A0A7X3CV16_9BACL</name>
<dbReference type="RefSeq" id="WP_127608949.1">
    <property type="nucleotide sequence ID" value="NZ_JARTHJ010000100.1"/>
</dbReference>
<organism evidence="1 2">
    <name type="scientific">Paenibacillus validus</name>
    <dbReference type="NCBI Taxonomy" id="44253"/>
    <lineage>
        <taxon>Bacteria</taxon>
        <taxon>Bacillati</taxon>
        <taxon>Bacillota</taxon>
        <taxon>Bacilli</taxon>
        <taxon>Bacillales</taxon>
        <taxon>Paenibacillaceae</taxon>
        <taxon>Paenibacillus</taxon>
    </lineage>
</organism>
<keyword evidence="2" id="KW-1185">Reference proteome</keyword>
<proteinExistence type="predicted"/>
<accession>A0A7X3CV16</accession>
<sequence>MTTLCRRCSNDDEFAKVSLFFLENRRDLHLSYTTMDTISLLYSYLTQGHLLQATDADNRVIGVLGYYQGTPEEEFKDKEVAFADMVILDKAHRGTRLFITGLRFWVRELVKEHPEVQELRFAALEENEYLCKLYSKFSETSYRREGMLGKELVFCVKINQIRTILKIFDKV</sequence>
<evidence type="ECO:0000313" key="1">
    <source>
        <dbReference type="EMBL" id="MUG72714.1"/>
    </source>
</evidence>
<evidence type="ECO:0008006" key="3">
    <source>
        <dbReference type="Google" id="ProtNLM"/>
    </source>
</evidence>
<dbReference type="InterPro" id="IPR016181">
    <property type="entry name" value="Acyl_CoA_acyltransferase"/>
</dbReference>
<dbReference type="Proteomes" id="UP000450917">
    <property type="component" value="Unassembled WGS sequence"/>
</dbReference>
<protein>
    <recommendedName>
        <fullName evidence="3">GNAT family N-acetyltransferase</fullName>
    </recommendedName>
</protein>